<evidence type="ECO:0008006" key="3">
    <source>
        <dbReference type="Google" id="ProtNLM"/>
    </source>
</evidence>
<evidence type="ECO:0000313" key="2">
    <source>
        <dbReference type="Proteomes" id="UP001470230"/>
    </source>
</evidence>
<name>A0ABR2KMF9_9EUKA</name>
<dbReference type="InterPro" id="IPR011009">
    <property type="entry name" value="Kinase-like_dom_sf"/>
</dbReference>
<keyword evidence="2" id="KW-1185">Reference proteome</keyword>
<accession>A0ABR2KMF9</accession>
<dbReference type="EMBL" id="JAPFFF010000004">
    <property type="protein sequence ID" value="KAK8892329.1"/>
    <property type="molecule type" value="Genomic_DNA"/>
</dbReference>
<comment type="caution">
    <text evidence="1">The sequence shown here is derived from an EMBL/GenBank/DDBJ whole genome shotgun (WGS) entry which is preliminary data.</text>
</comment>
<evidence type="ECO:0000313" key="1">
    <source>
        <dbReference type="EMBL" id="KAK8892329.1"/>
    </source>
</evidence>
<reference evidence="1 2" key="1">
    <citation type="submission" date="2024-04" db="EMBL/GenBank/DDBJ databases">
        <title>Tritrichomonas musculus Genome.</title>
        <authorList>
            <person name="Alves-Ferreira E."/>
            <person name="Grigg M."/>
            <person name="Lorenzi H."/>
            <person name="Galac M."/>
        </authorList>
    </citation>
    <scope>NUCLEOTIDE SEQUENCE [LARGE SCALE GENOMIC DNA]</scope>
    <source>
        <strain evidence="1 2">EAF2021</strain>
    </source>
</reference>
<organism evidence="1 2">
    <name type="scientific">Tritrichomonas musculus</name>
    <dbReference type="NCBI Taxonomy" id="1915356"/>
    <lineage>
        <taxon>Eukaryota</taxon>
        <taxon>Metamonada</taxon>
        <taxon>Parabasalia</taxon>
        <taxon>Tritrichomonadida</taxon>
        <taxon>Tritrichomonadidae</taxon>
        <taxon>Tritrichomonas</taxon>
    </lineage>
</organism>
<dbReference type="Gene3D" id="1.10.510.10">
    <property type="entry name" value="Transferase(Phosphotransferase) domain 1"/>
    <property type="match status" value="1"/>
</dbReference>
<proteinExistence type="predicted"/>
<dbReference type="SUPFAM" id="SSF56112">
    <property type="entry name" value="Protein kinase-like (PK-like)"/>
    <property type="match status" value="1"/>
</dbReference>
<protein>
    <recommendedName>
        <fullName evidence="3">Protein kinase domain-containing protein</fullName>
    </recommendedName>
</protein>
<dbReference type="Proteomes" id="UP001470230">
    <property type="component" value="Unassembled WGS sequence"/>
</dbReference>
<gene>
    <name evidence="1" type="ORF">M9Y10_029555</name>
</gene>
<sequence length="172" mass="19944">MIKDDLIIPEKEMTKDFTSCFKSPEIQEGQKVSNKTDIYSIGMTLKYFFDEQSIQENPMIGKIINLCIQTNPEKRPNISHLIQHFYINLFSNVTQISVADCFEACKKTYTKIFSKFLVFLAEYENSESMFQLGLLHEKGQLNGTDMVKSIQYYQLSAAKITKKLKKSWNIVL</sequence>